<sequence length="15" mass="1733">MFTFRLIVMKSSIGC</sequence>
<evidence type="ECO:0000313" key="1">
    <source>
        <dbReference type="EMBL" id="WMV49417.1"/>
    </source>
</evidence>
<accession>A0AAF0UNA1</accession>
<organism evidence="1 2">
    <name type="scientific">Solanum verrucosum</name>
    <dbReference type="NCBI Taxonomy" id="315347"/>
    <lineage>
        <taxon>Eukaryota</taxon>
        <taxon>Viridiplantae</taxon>
        <taxon>Streptophyta</taxon>
        <taxon>Embryophyta</taxon>
        <taxon>Tracheophyta</taxon>
        <taxon>Spermatophyta</taxon>
        <taxon>Magnoliopsida</taxon>
        <taxon>eudicotyledons</taxon>
        <taxon>Gunneridae</taxon>
        <taxon>Pentapetalae</taxon>
        <taxon>asterids</taxon>
        <taxon>lamiids</taxon>
        <taxon>Solanales</taxon>
        <taxon>Solanaceae</taxon>
        <taxon>Solanoideae</taxon>
        <taxon>Solaneae</taxon>
        <taxon>Solanum</taxon>
    </lineage>
</organism>
<dbReference type="EMBL" id="CP133621">
    <property type="protein sequence ID" value="WMV49417.1"/>
    <property type="molecule type" value="Genomic_DNA"/>
</dbReference>
<protein>
    <submittedName>
        <fullName evidence="1">Uncharacterized protein</fullName>
    </submittedName>
</protein>
<evidence type="ECO:0000313" key="2">
    <source>
        <dbReference type="Proteomes" id="UP001234989"/>
    </source>
</evidence>
<reference evidence="1" key="1">
    <citation type="submission" date="2023-08" db="EMBL/GenBank/DDBJ databases">
        <title>A de novo genome assembly of Solanum verrucosum Schlechtendal, a Mexican diploid species geographically isolated from the other diploid A-genome species in potato relatives.</title>
        <authorList>
            <person name="Hosaka K."/>
        </authorList>
    </citation>
    <scope>NUCLEOTIDE SEQUENCE</scope>
    <source>
        <tissue evidence="1">Young leaves</tissue>
    </source>
</reference>
<dbReference type="Proteomes" id="UP001234989">
    <property type="component" value="Chromosome 10"/>
</dbReference>
<name>A0AAF0UNA1_SOLVR</name>
<proteinExistence type="predicted"/>
<gene>
    <name evidence="1" type="ORF">MTR67_042802</name>
</gene>
<keyword evidence="2" id="KW-1185">Reference proteome</keyword>